<feature type="compositionally biased region" description="Pro residues" evidence="2">
    <location>
        <begin position="930"/>
        <end position="942"/>
    </location>
</feature>
<dbReference type="SMART" id="SM01137">
    <property type="entry name" value="DMAP_binding"/>
    <property type="match status" value="1"/>
</dbReference>
<feature type="compositionally biased region" description="Pro residues" evidence="2">
    <location>
        <begin position="971"/>
        <end position="985"/>
    </location>
</feature>
<comment type="similarity">
    <text evidence="1">Belongs to the DIP2 family.</text>
</comment>
<dbReference type="EMBL" id="GDIP01235756">
    <property type="protein sequence ID" value="JAI87645.1"/>
    <property type="molecule type" value="Transcribed_RNA"/>
</dbReference>
<dbReference type="InterPro" id="IPR056881">
    <property type="entry name" value="Mug62_dom"/>
</dbReference>
<dbReference type="Pfam" id="PF24919">
    <property type="entry name" value="Mug62"/>
    <property type="match status" value="1"/>
</dbReference>
<dbReference type="Pfam" id="PF06464">
    <property type="entry name" value="DMAP_binding"/>
    <property type="match status" value="1"/>
</dbReference>
<dbReference type="Pfam" id="PF23024">
    <property type="entry name" value="AMP-dom_DIP2-like"/>
    <property type="match status" value="1"/>
</dbReference>
<accession>A0A0P4XWJ2</accession>
<feature type="compositionally biased region" description="Polar residues" evidence="2">
    <location>
        <begin position="888"/>
        <end position="925"/>
    </location>
</feature>
<dbReference type="OrthoDB" id="69964at2759"/>
<dbReference type="PANTHER" id="PTHR22754">
    <property type="entry name" value="DISCO-INTERACTING PROTEIN 2 DIP2 -RELATED"/>
    <property type="match status" value="1"/>
</dbReference>
<feature type="compositionally biased region" description="Acidic residues" evidence="2">
    <location>
        <begin position="830"/>
        <end position="847"/>
    </location>
</feature>
<feature type="compositionally biased region" description="Basic and acidic residues" evidence="2">
    <location>
        <begin position="747"/>
        <end position="758"/>
    </location>
</feature>
<dbReference type="SUPFAM" id="SSF56801">
    <property type="entry name" value="Acetyl-CoA synthetase-like"/>
    <property type="match status" value="2"/>
</dbReference>
<feature type="compositionally biased region" description="Low complexity" evidence="2">
    <location>
        <begin position="855"/>
        <end position="876"/>
    </location>
</feature>
<feature type="compositionally biased region" description="Polar residues" evidence="2">
    <location>
        <begin position="228"/>
        <end position="242"/>
    </location>
</feature>
<dbReference type="Pfam" id="PF00501">
    <property type="entry name" value="AMP-binding"/>
    <property type="match status" value="2"/>
</dbReference>
<feature type="compositionally biased region" description="Pro residues" evidence="2">
    <location>
        <begin position="124"/>
        <end position="134"/>
    </location>
</feature>
<proteinExistence type="inferred from homology"/>
<feature type="compositionally biased region" description="Polar residues" evidence="2">
    <location>
        <begin position="703"/>
        <end position="714"/>
    </location>
</feature>
<feature type="region of interest" description="Disordered" evidence="2">
    <location>
        <begin position="321"/>
        <end position="498"/>
    </location>
</feature>
<reference evidence="4" key="1">
    <citation type="submission" date="2015-10" db="EMBL/GenBank/DDBJ databases">
        <title>Daphnia magna gene sets from two clonal populations assembled and annotated with EvidentialGene.</title>
        <authorList>
            <person name="Gilbert D."/>
            <person name="Podicheti R."/>
            <person name="Orsini L."/>
            <person name="Colbourne J."/>
            <person name="Pfrender M."/>
        </authorList>
    </citation>
    <scope>NUCLEOTIDE SEQUENCE</scope>
</reference>
<dbReference type="FunFam" id="3.30.300.30:FF:000001">
    <property type="entry name" value="DIP2 disco-interacting protein 2 homolog C"/>
    <property type="match status" value="1"/>
</dbReference>
<feature type="compositionally biased region" description="Low complexity" evidence="2">
    <location>
        <begin position="324"/>
        <end position="333"/>
    </location>
</feature>
<dbReference type="InterPro" id="IPR042099">
    <property type="entry name" value="ANL_N_sf"/>
</dbReference>
<feature type="compositionally biased region" description="Polar residues" evidence="2">
    <location>
        <begin position="410"/>
        <end position="419"/>
    </location>
</feature>
<feature type="compositionally biased region" description="Low complexity" evidence="2">
    <location>
        <begin position="290"/>
        <end position="303"/>
    </location>
</feature>
<dbReference type="InterPro" id="IPR037337">
    <property type="entry name" value="Dip2-like_dom"/>
</dbReference>
<feature type="region of interest" description="Disordered" evidence="2">
    <location>
        <begin position="9"/>
        <end position="46"/>
    </location>
</feature>
<dbReference type="CDD" id="cd05905">
    <property type="entry name" value="Dip2"/>
    <property type="match status" value="2"/>
</dbReference>
<dbReference type="PROSITE" id="PS51912">
    <property type="entry name" value="DMAP1_BIND"/>
    <property type="match status" value="1"/>
</dbReference>
<dbReference type="InterPro" id="IPR045851">
    <property type="entry name" value="AMP-bd_C_sf"/>
</dbReference>
<evidence type="ECO:0000259" key="3">
    <source>
        <dbReference type="PROSITE" id="PS51912"/>
    </source>
</evidence>
<name>A0A0P4XWJ2_9CRUS</name>
<evidence type="ECO:0000256" key="1">
    <source>
        <dbReference type="ARBA" id="ARBA00007735"/>
    </source>
</evidence>
<dbReference type="InterPro" id="IPR000873">
    <property type="entry name" value="AMP-dep_synth/lig_dom"/>
</dbReference>
<feature type="compositionally biased region" description="Low complexity" evidence="2">
    <location>
        <begin position="693"/>
        <end position="702"/>
    </location>
</feature>
<feature type="region of interest" description="Disordered" evidence="2">
    <location>
        <begin position="107"/>
        <end position="215"/>
    </location>
</feature>
<protein>
    <submittedName>
        <fullName evidence="4">Disco-interacting protein 2 B-A</fullName>
    </submittedName>
</protein>
<evidence type="ECO:0000313" key="4">
    <source>
        <dbReference type="EMBL" id="JAI87645.1"/>
    </source>
</evidence>
<feature type="region of interest" description="Disordered" evidence="2">
    <location>
        <begin position="228"/>
        <end position="252"/>
    </location>
</feature>
<feature type="compositionally biased region" description="Basic and acidic residues" evidence="2">
    <location>
        <begin position="151"/>
        <end position="169"/>
    </location>
</feature>
<dbReference type="EMBL" id="GDIP01219858">
    <property type="protein sequence ID" value="JAJ03544.1"/>
    <property type="molecule type" value="Transcribed_RNA"/>
</dbReference>
<feature type="compositionally biased region" description="Low complexity" evidence="2">
    <location>
        <begin position="37"/>
        <end position="46"/>
    </location>
</feature>
<dbReference type="Gene3D" id="3.40.50.12780">
    <property type="entry name" value="N-terminal domain of ligase-like"/>
    <property type="match status" value="2"/>
</dbReference>
<feature type="region of interest" description="Disordered" evidence="2">
    <location>
        <begin position="638"/>
        <end position="1014"/>
    </location>
</feature>
<dbReference type="InterPro" id="IPR010506">
    <property type="entry name" value="DMAP1-bd"/>
</dbReference>
<organism evidence="4">
    <name type="scientific">Daphnia magna</name>
    <dbReference type="NCBI Taxonomy" id="35525"/>
    <lineage>
        <taxon>Eukaryota</taxon>
        <taxon>Metazoa</taxon>
        <taxon>Ecdysozoa</taxon>
        <taxon>Arthropoda</taxon>
        <taxon>Crustacea</taxon>
        <taxon>Branchiopoda</taxon>
        <taxon>Diplostraca</taxon>
        <taxon>Cladocera</taxon>
        <taxon>Anomopoda</taxon>
        <taxon>Daphniidae</taxon>
        <taxon>Daphnia</taxon>
    </lineage>
</organism>
<reference evidence="4" key="2">
    <citation type="submission" date="2015-10" db="EMBL/GenBank/DDBJ databases">
        <authorList>
            <person name="Gilbert D.G."/>
        </authorList>
    </citation>
    <scope>NUCLEOTIDE SEQUENCE</scope>
</reference>
<feature type="compositionally biased region" description="Low complexity" evidence="2">
    <location>
        <begin position="485"/>
        <end position="498"/>
    </location>
</feature>
<evidence type="ECO:0000256" key="2">
    <source>
        <dbReference type="SAM" id="MobiDB-lite"/>
    </source>
</evidence>
<feature type="compositionally biased region" description="Basic residues" evidence="2">
    <location>
        <begin position="737"/>
        <end position="746"/>
    </location>
</feature>
<dbReference type="InterPro" id="IPR025110">
    <property type="entry name" value="AMP-bd_C"/>
</dbReference>
<feature type="compositionally biased region" description="Basic and acidic residues" evidence="2">
    <location>
        <begin position="355"/>
        <end position="371"/>
    </location>
</feature>
<dbReference type="Gene3D" id="3.30.300.30">
    <property type="match status" value="2"/>
</dbReference>
<dbReference type="PANTHER" id="PTHR22754:SF32">
    <property type="entry name" value="DISCO-INTERACTING PROTEIN 2"/>
    <property type="match status" value="1"/>
</dbReference>
<feature type="domain" description="DMAP1-binding" evidence="3">
    <location>
        <begin position="633"/>
        <end position="786"/>
    </location>
</feature>
<feature type="region of interest" description="Disordered" evidence="2">
    <location>
        <begin position="289"/>
        <end position="309"/>
    </location>
</feature>
<feature type="compositionally biased region" description="Low complexity" evidence="2">
    <location>
        <begin position="791"/>
        <end position="829"/>
    </location>
</feature>
<sequence>MLDQLRRLVNGSSNGGQADGIPPSGHVRQSRNHHHPSSGGSTRSGSLSRLTAYALHPQHSGRMRMQLSYNVVPVSYVGPPHPVAVAYGRNGRTTVVGYDPWFQVRYPQQPRTPVGRQVSARPDLAPPPQQPPPSSSHSSGKKKKQTQQSESSKDRNKDEFRHPTIRRETVVPNNRHRLVPSRSLDSIHPHRIHHHRSSQEKQISAEVEAKSSGKKVKEFFQRVKDSVSNAGTTNGHHQQQPNRDGGGQGHRTDEWLLLRPSVNANSSKPMPHPPHRPTTPGMTAFRKIFSRSPSPTAGPTSTPIKKPLSSTKSLFQQMIRPRSRSVSSTASLSIQSHSTAHSGGGGGGAIRNFRLSKEKSKTDLNIVHRNDAGSIQRGNPDGATFPRDSPFHQSGTEPSEQLIYAPASEPTRSSSTMTTNNNNNNNNNPSKRTKFVKKTEQPAAGFRVKRRQSQLRRSERKRRSSRRRSGRKKSSRNGSGGGNSGKKLGSSKGSQLGSQSALSGAKLVSDWTYLPLPTSFVPVDEAKAAARHSRHAEIAATSQPSPLQTVETKADIQSEQVIETSASHNEDNDWESDLYQVLVDRGQPRRSGPLPPPMWDPLIFIPPERRRSSATTIALNESAILVDQQPWIRSSKLRADGKKQLKRTNPTLSPPPPLSPSSSRSSSGDITQKGYEKKRSRLLAPYLPKPPASQSSVSSLSSTAVTAGIEQQLSGDAGQDDGGAGTSPPTDEGGSRERRRAHRKATRHESRYHSEVRQEAVQQVLAAMQNRPKPSMPMPSKRTSTVMGPDQQQQQMVMIQQQVQQQQQQQQQHVQQTRGSLDGSSSGSSSEDDVEDEVDDDDDEEDDCHPPPSRQQQQQQQHSVAASGAAPAVSVGTPERTHRMHVMGQSSAGQHSPLQHQVSDAGSSHSAGSTRNVTPPLSIQQGRPLPALPVSPPPPQLPPRETGLQQHAILSRVGNGGTPTGSSSWMMPPPPGRPAAAPPPQVSSTNLDDDWENSSNDSNDLQRRRVQAQHRGLQADINDLTDAMSGFHPYAQPPDVTNNTNQIRRTATAAAADRLGRYGIIGGSSATQPSNASTTVVVGGHAMQTQLPQAGTSSTSLDDSTTGTLNSLNGRWKVSAKIQQLLNTLKRPKRRPLPEFYEDDDIELELAANPKDPNAPKPEGGPMTPALGDQLIIPSGLPRSLEAAVQRYGSSNYKAPAATVLDPNGKMFTTLTYGKLQSRSYKIAYALLNKLSKHGGVGSGTAEVLGSSSVKPGDRVALVYPNSDAIGFVCAFYGCLHAGVVPVPIEVPLTRRDAGSQQIGFLLGSCGVQVALTSDICLKGLPKTASSGEIIAFKGWPKLHWCVTDNLIKPPKDWQPPPKLQDDTPAYIEYKTDKEGSVMGVTITRSAMLSHCRALTAACSYTEGEVVVCVLDFKREVGLWHAVLTAILNGMHSIFIPYALMKTNPASWMQMITKYKASLAVVKSRDLHWGLLATRDHRDINLSSLRMLLVADGANPWSLSSCDQFMAVFQSKGLRADAVCPCAASSEVLTVSFRRPGRSGANATGRGILSMQGLSFGVVRVDQENSLTSLTLQDCGHVMPGAAMVVVKMEGPPYLCKTDEVGEICVGSASGGAHYWGLKGMSNATFRVQPLLPSGDAMSAETEFIRSGLLGFLGPGGLVFVCGSRDGLMTVTGRKHNTDDIIATVLAVEPMKFIYRGRIAVFSIRVLRDERICVIAEQRPDCSEEESFQWMSRVLQAVDSIHQVGIYCLALVPPNSLPKTPLGGIHLSETRRRFMEGSLHPANVLMCPHTCVTNLPKPREVHQDIGPASVMVGNIVQGNRLAAAQGRELRFGDDEANPANKYRYISEILQWRAQRTSDHVLFTLLGAKGTPTGTLSCAQLHKRAERVACTLVERGRINSGDHVALIYPPGLDLVCAFYGCLYVGAVPVTIRPPHPQNLPTTLPTVRMIVDVSKASVILSNANVIKLLKSKEAGSVMDVRAWPPTLDTDDMAKKKLSSFYRAPTAEMLAYLDFSVSTTGMLAGIKMSHAATTALCRSMKQACELYPSRHVALCLDPYCGLGFSLWCLSSVYSGHHSILIPPSEVEVNPAVWLSIVSQYKVRDTFCSYGVMELCTKGLATSVGLLKQRGLNLACVRTCVVVAEERPRVHLSTSFSKLFSGLGLSPRAVSTSFGCRINVAICLQGASSPDPSTVYVDLRALRNDRVTLVERGAPHSLCLTESGKLLPGVKVIIANPDTKGQCGDSHLGEIWVQAPHNASGYFTLYGDDPAGAGAASVDHFNSRLVTGHTGEAYARTGYLGFLRRTESVQSDGELHDAVFVVGALEETVVLRGMRYHPIDIENTVMRCHQKIAECAVFTWTNLLVVVVELEGTESEALDLVPLVTSSVLEEHQLIVGVVVVVDPGVVPINSRGEKQRMHLRDGFLADQLDPIYVAYNM</sequence>
<feature type="compositionally biased region" description="Basic residues" evidence="2">
    <location>
        <begin position="447"/>
        <end position="475"/>
    </location>
</feature>